<keyword evidence="5 10" id="KW-0378">Hydrolase</keyword>
<dbReference type="GO" id="GO:0004222">
    <property type="term" value="F:metalloendopeptidase activity"/>
    <property type="evidence" value="ECO:0007669"/>
    <property type="project" value="InterPro"/>
</dbReference>
<dbReference type="GO" id="GO:0006508">
    <property type="term" value="P:proteolysis"/>
    <property type="evidence" value="ECO:0007669"/>
    <property type="project" value="UniProtKB-KW"/>
</dbReference>
<evidence type="ECO:0000256" key="4">
    <source>
        <dbReference type="ARBA" id="ARBA00022723"/>
    </source>
</evidence>
<dbReference type="AlphaFoldDB" id="A0A8J7KZY1"/>
<gene>
    <name evidence="12" type="ORF">IW245_008081</name>
</gene>
<dbReference type="GO" id="GO:0046872">
    <property type="term" value="F:metal ion binding"/>
    <property type="evidence" value="ECO:0007669"/>
    <property type="project" value="UniProtKB-KW"/>
</dbReference>
<dbReference type="EMBL" id="JADOUF010000001">
    <property type="protein sequence ID" value="MBG6141887.1"/>
    <property type="molecule type" value="Genomic_DNA"/>
</dbReference>
<evidence type="ECO:0000256" key="2">
    <source>
        <dbReference type="ARBA" id="ARBA00022670"/>
    </source>
</evidence>
<evidence type="ECO:0000256" key="3">
    <source>
        <dbReference type="ARBA" id="ARBA00022692"/>
    </source>
</evidence>
<keyword evidence="6 10" id="KW-0862">Zinc</keyword>
<evidence type="ECO:0000256" key="8">
    <source>
        <dbReference type="ARBA" id="ARBA00023049"/>
    </source>
</evidence>
<evidence type="ECO:0000256" key="7">
    <source>
        <dbReference type="ARBA" id="ARBA00022989"/>
    </source>
</evidence>
<evidence type="ECO:0000313" key="12">
    <source>
        <dbReference type="EMBL" id="MBG6141887.1"/>
    </source>
</evidence>
<feature type="domain" description="Peptidase M48" evidence="11">
    <location>
        <begin position="74"/>
        <end position="249"/>
    </location>
</feature>
<dbReference type="Gene3D" id="3.30.2010.10">
    <property type="entry name" value="Metalloproteases ('zincins'), catalytic domain"/>
    <property type="match status" value="1"/>
</dbReference>
<keyword evidence="8 10" id="KW-0482">Metalloprotease</keyword>
<protein>
    <submittedName>
        <fullName evidence="12">Zn-dependent protease with chaperone function</fullName>
    </submittedName>
</protein>
<keyword evidence="7" id="KW-1133">Transmembrane helix</keyword>
<evidence type="ECO:0000256" key="5">
    <source>
        <dbReference type="ARBA" id="ARBA00022801"/>
    </source>
</evidence>
<proteinExistence type="inferred from homology"/>
<comment type="caution">
    <text evidence="12">The sequence shown here is derived from an EMBL/GenBank/DDBJ whole genome shotgun (WGS) entry which is preliminary data.</text>
</comment>
<dbReference type="Proteomes" id="UP000622552">
    <property type="component" value="Unassembled WGS sequence"/>
</dbReference>
<sequence>MVFRVQDFIHPLDRIARDNLEQVPGLRKLTDFYLRNFDERRTRQEQMSTMVRLGPRQLGSIYRLLAPICEAYGIEEPELFLAHGPLNAYTTGRTRTSIVIYSDLIERMPPEEIQAVLAHECAHILCDHVLYRSMAAQLVNLGNASKIVAITVMAVQAKLMDWYRKSELSADRAAIAFIGDVDVWLRVLMRFAGGVLPVHDGEYSILDFSAQAADYEALMDSRWERALAWTGNGGMVTHPYPAVRAREAQLWMSGSGFAALAAAGRAVRELRRCGRCGRPMPADAQFCAACGIRAIED</sequence>
<name>A0A8J7KZY1_9ACTN</name>
<dbReference type="PANTHER" id="PTHR43221">
    <property type="entry name" value="PROTEASE HTPX"/>
    <property type="match status" value="1"/>
</dbReference>
<dbReference type="InterPro" id="IPR050083">
    <property type="entry name" value="HtpX_protease"/>
</dbReference>
<accession>A0A8J7KZY1</accession>
<dbReference type="InterPro" id="IPR001915">
    <property type="entry name" value="Peptidase_M48"/>
</dbReference>
<evidence type="ECO:0000256" key="1">
    <source>
        <dbReference type="ARBA" id="ARBA00022475"/>
    </source>
</evidence>
<keyword evidence="3" id="KW-0812">Transmembrane</keyword>
<dbReference type="CDD" id="cd07325">
    <property type="entry name" value="M48_Ste24p_like"/>
    <property type="match status" value="1"/>
</dbReference>
<dbReference type="Pfam" id="PF01435">
    <property type="entry name" value="Peptidase_M48"/>
    <property type="match status" value="1"/>
</dbReference>
<organism evidence="12 13">
    <name type="scientific">Longispora fulva</name>
    <dbReference type="NCBI Taxonomy" id="619741"/>
    <lineage>
        <taxon>Bacteria</taxon>
        <taxon>Bacillati</taxon>
        <taxon>Actinomycetota</taxon>
        <taxon>Actinomycetes</taxon>
        <taxon>Micromonosporales</taxon>
        <taxon>Micromonosporaceae</taxon>
        <taxon>Longispora</taxon>
    </lineage>
</organism>
<keyword evidence="4" id="KW-0479">Metal-binding</keyword>
<keyword evidence="2 10" id="KW-0645">Protease</keyword>
<keyword evidence="1" id="KW-1003">Cell membrane</keyword>
<reference evidence="12" key="1">
    <citation type="submission" date="2020-11" db="EMBL/GenBank/DDBJ databases">
        <title>Sequencing the genomes of 1000 actinobacteria strains.</title>
        <authorList>
            <person name="Klenk H.-P."/>
        </authorList>
    </citation>
    <scope>NUCLEOTIDE SEQUENCE</scope>
    <source>
        <strain evidence="12">DSM 45356</strain>
    </source>
</reference>
<evidence type="ECO:0000313" key="13">
    <source>
        <dbReference type="Proteomes" id="UP000622552"/>
    </source>
</evidence>
<comment type="cofactor">
    <cofactor evidence="10">
        <name>Zn(2+)</name>
        <dbReference type="ChEBI" id="CHEBI:29105"/>
    </cofactor>
    <text evidence="10">Binds 1 zinc ion per subunit.</text>
</comment>
<keyword evidence="13" id="KW-1185">Reference proteome</keyword>
<dbReference type="RefSeq" id="WP_197008251.1">
    <property type="nucleotide sequence ID" value="NZ_BONS01000013.1"/>
</dbReference>
<evidence type="ECO:0000256" key="6">
    <source>
        <dbReference type="ARBA" id="ARBA00022833"/>
    </source>
</evidence>
<evidence type="ECO:0000256" key="9">
    <source>
        <dbReference type="ARBA" id="ARBA00023136"/>
    </source>
</evidence>
<keyword evidence="9" id="KW-0472">Membrane</keyword>
<evidence type="ECO:0000256" key="10">
    <source>
        <dbReference type="RuleBase" id="RU003983"/>
    </source>
</evidence>
<evidence type="ECO:0000259" key="11">
    <source>
        <dbReference type="Pfam" id="PF01435"/>
    </source>
</evidence>
<comment type="similarity">
    <text evidence="10">Belongs to the peptidase M48 family.</text>
</comment>
<dbReference type="PANTHER" id="PTHR43221:SF3">
    <property type="entry name" value="SLL1280 PROTEIN"/>
    <property type="match status" value="1"/>
</dbReference>